<gene>
    <name evidence="1" type="ORF">KIN20_027826</name>
</gene>
<dbReference type="Proteomes" id="UP001196413">
    <property type="component" value="Unassembled WGS sequence"/>
</dbReference>
<accession>A0AAD5R051</accession>
<dbReference type="EMBL" id="JAHQIW010005744">
    <property type="protein sequence ID" value="KAJ1366999.1"/>
    <property type="molecule type" value="Genomic_DNA"/>
</dbReference>
<keyword evidence="2" id="KW-1185">Reference proteome</keyword>
<name>A0AAD5R051_PARTN</name>
<sequence length="77" mass="9423">MNEWVTTNRMNEVLESAQYVKNSTRLLTKRLTYRPLPLGCRKRTHKLQRCRARQGNHLCHSHWRLPVQILWQTIWLR</sequence>
<organism evidence="1 2">
    <name type="scientific">Parelaphostrongylus tenuis</name>
    <name type="common">Meningeal worm</name>
    <dbReference type="NCBI Taxonomy" id="148309"/>
    <lineage>
        <taxon>Eukaryota</taxon>
        <taxon>Metazoa</taxon>
        <taxon>Ecdysozoa</taxon>
        <taxon>Nematoda</taxon>
        <taxon>Chromadorea</taxon>
        <taxon>Rhabditida</taxon>
        <taxon>Rhabditina</taxon>
        <taxon>Rhabditomorpha</taxon>
        <taxon>Strongyloidea</taxon>
        <taxon>Metastrongylidae</taxon>
        <taxon>Parelaphostrongylus</taxon>
    </lineage>
</organism>
<reference evidence="1" key="1">
    <citation type="submission" date="2021-06" db="EMBL/GenBank/DDBJ databases">
        <title>Parelaphostrongylus tenuis whole genome reference sequence.</title>
        <authorList>
            <person name="Garwood T.J."/>
            <person name="Larsen P.A."/>
            <person name="Fountain-Jones N.M."/>
            <person name="Garbe J.R."/>
            <person name="Macchietto M.G."/>
            <person name="Kania S.A."/>
            <person name="Gerhold R.W."/>
            <person name="Richards J.E."/>
            <person name="Wolf T.M."/>
        </authorList>
    </citation>
    <scope>NUCLEOTIDE SEQUENCE</scope>
    <source>
        <strain evidence="1">MNPRO001-30</strain>
        <tissue evidence="1">Meninges</tissue>
    </source>
</reference>
<comment type="caution">
    <text evidence="1">The sequence shown here is derived from an EMBL/GenBank/DDBJ whole genome shotgun (WGS) entry which is preliminary data.</text>
</comment>
<protein>
    <submittedName>
        <fullName evidence="1">Uncharacterized protein</fullName>
    </submittedName>
</protein>
<evidence type="ECO:0000313" key="1">
    <source>
        <dbReference type="EMBL" id="KAJ1366999.1"/>
    </source>
</evidence>
<dbReference type="AlphaFoldDB" id="A0AAD5R051"/>
<proteinExistence type="predicted"/>
<evidence type="ECO:0000313" key="2">
    <source>
        <dbReference type="Proteomes" id="UP001196413"/>
    </source>
</evidence>